<evidence type="ECO:0000256" key="8">
    <source>
        <dbReference type="ARBA" id="ARBA00022792"/>
    </source>
</evidence>
<dbReference type="Pfam" id="PF00361">
    <property type="entry name" value="Proton_antipo_M"/>
    <property type="match status" value="1"/>
</dbReference>
<keyword evidence="10" id="KW-0249">Electron transport</keyword>
<keyword evidence="14 17" id="KW-0496">Mitochondrion</keyword>
<dbReference type="PANTHER" id="PTHR42829:SF2">
    <property type="entry name" value="NADH-UBIQUINONE OXIDOREDUCTASE CHAIN 5"/>
    <property type="match status" value="1"/>
</dbReference>
<evidence type="ECO:0000256" key="17">
    <source>
        <dbReference type="RuleBase" id="RU003404"/>
    </source>
</evidence>
<feature type="domain" description="NADH-Ubiquinone oxidoreductase (complex I) chain 5 N-terminal" evidence="19">
    <location>
        <begin position="43"/>
        <end position="87"/>
    </location>
</feature>
<feature type="transmembrane region" description="Helical" evidence="17">
    <location>
        <begin position="57"/>
        <end position="75"/>
    </location>
</feature>
<feature type="transmembrane region" description="Helical" evidence="17">
    <location>
        <begin position="291"/>
        <end position="313"/>
    </location>
</feature>
<feature type="transmembrane region" description="Helical" evidence="17">
    <location>
        <begin position="267"/>
        <end position="285"/>
    </location>
</feature>
<dbReference type="Pfam" id="PF06455">
    <property type="entry name" value="NADH5_C"/>
    <property type="match status" value="1"/>
</dbReference>
<feature type="transmembrane region" description="Helical" evidence="17">
    <location>
        <begin position="87"/>
        <end position="103"/>
    </location>
</feature>
<evidence type="ECO:0000256" key="6">
    <source>
        <dbReference type="ARBA" id="ARBA00022660"/>
    </source>
</evidence>
<evidence type="ECO:0000256" key="7">
    <source>
        <dbReference type="ARBA" id="ARBA00022692"/>
    </source>
</evidence>
<geneLocation type="mitochondrion" evidence="21"/>
<evidence type="ECO:0000313" key="21">
    <source>
        <dbReference type="EMBL" id="ACY35981.1"/>
    </source>
</evidence>
<evidence type="ECO:0000256" key="5">
    <source>
        <dbReference type="ARBA" id="ARBA00022448"/>
    </source>
</evidence>
<evidence type="ECO:0000256" key="1">
    <source>
        <dbReference type="ARBA" id="ARBA00003257"/>
    </source>
</evidence>
<dbReference type="GO" id="GO:0008137">
    <property type="term" value="F:NADH dehydrogenase (ubiquinone) activity"/>
    <property type="evidence" value="ECO:0007669"/>
    <property type="project" value="UniProtKB-EC"/>
</dbReference>
<feature type="transmembrane region" description="Helical" evidence="17">
    <location>
        <begin position="334"/>
        <end position="352"/>
    </location>
</feature>
<keyword evidence="15 17" id="KW-0472">Membrane</keyword>
<dbReference type="InterPro" id="IPR003945">
    <property type="entry name" value="NU5C-like"/>
</dbReference>
<reference evidence="21" key="1">
    <citation type="journal article" date="2009" name="Invertebr. Syst.">
        <title>The symbiotic mites of some Appalachian Xystodesmidae (Diplopoda : Polydesmida) and the complete mitochondrial genome sequence of the mite Stylochyrus rarior (Berlese) (Acari : Mesostigmata : Ologamasidae).</title>
        <authorList>
            <person name="Swafford L."/>
            <person name="Bond J.E."/>
        </authorList>
    </citation>
    <scope>NUCLEOTIDE SEQUENCE</scope>
</reference>
<evidence type="ECO:0000256" key="13">
    <source>
        <dbReference type="ARBA" id="ARBA00023075"/>
    </source>
</evidence>
<proteinExistence type="inferred from homology"/>
<evidence type="ECO:0000256" key="2">
    <source>
        <dbReference type="ARBA" id="ARBA00004448"/>
    </source>
</evidence>
<dbReference type="GO" id="GO:0042773">
    <property type="term" value="P:ATP synthesis coupled electron transport"/>
    <property type="evidence" value="ECO:0007669"/>
    <property type="project" value="InterPro"/>
</dbReference>
<feature type="transmembrane region" description="Helical" evidence="17">
    <location>
        <begin position="213"/>
        <end position="232"/>
    </location>
</feature>
<dbReference type="GeneID" id="8560259"/>
<feature type="domain" description="NADH dehydrogenase subunit 5 C-terminal" evidence="20">
    <location>
        <begin position="388"/>
        <end position="528"/>
    </location>
</feature>
<dbReference type="CTD" id="4540"/>
<comment type="similarity">
    <text evidence="17">Belongs to the complex I subunit 5 family.</text>
</comment>
<feature type="transmembrane region" description="Helical" evidence="17">
    <location>
        <begin position="175"/>
        <end position="192"/>
    </location>
</feature>
<evidence type="ECO:0000256" key="3">
    <source>
        <dbReference type="ARBA" id="ARBA00012944"/>
    </source>
</evidence>
<evidence type="ECO:0000256" key="10">
    <source>
        <dbReference type="ARBA" id="ARBA00022982"/>
    </source>
</evidence>
<dbReference type="AlphaFoldDB" id="D0UY37"/>
<keyword evidence="7 17" id="KW-0812">Transmembrane</keyword>
<name>D0UY37_STYRA</name>
<dbReference type="InterPro" id="IPR001516">
    <property type="entry name" value="Proton_antipo_N"/>
</dbReference>
<feature type="transmembrane region" description="Helical" evidence="17">
    <location>
        <begin position="109"/>
        <end position="129"/>
    </location>
</feature>
<protein>
    <recommendedName>
        <fullName evidence="4 17">NADH-ubiquinone oxidoreductase chain 5</fullName>
        <ecNumber evidence="3 17">7.1.1.2</ecNumber>
    </recommendedName>
</protein>
<evidence type="ECO:0000256" key="9">
    <source>
        <dbReference type="ARBA" id="ARBA00022967"/>
    </source>
</evidence>
<dbReference type="GO" id="GO:0005743">
    <property type="term" value="C:mitochondrial inner membrane"/>
    <property type="evidence" value="ECO:0007669"/>
    <property type="project" value="UniProtKB-SubCell"/>
</dbReference>
<comment type="function">
    <text evidence="17">Core subunit of the mitochondrial membrane respiratory chain NADH dehydrogenase (Complex I) which catalyzes electron transfer from NADH through the respiratory chain, using ubiquinone as an electron acceptor. Essential for the catalytic activity and assembly of complex I.</text>
</comment>
<keyword evidence="13 17" id="KW-0830">Ubiquinone</keyword>
<feature type="transmembrane region" description="Helical" evidence="17">
    <location>
        <begin position="415"/>
        <end position="438"/>
    </location>
</feature>
<sequence length="556" mass="63383">MMVLYSVWGLIIFSLSLVFQFMGIKFMVNNISILVEGMFIFLGLDLSIYFYFDWMSLLFIGVVLFISSMVLFYSCEYMSDDPFYERFVYLVLLFVFSMVLMVMSPHMILILLGWDGLGLVSYCLVIHYLNENSASAGMLTVLTNRIGDVGMLMGVVFMGSCSSWSFMDFSFNEKVVFMVGLCLMLGAVTKSAQMPFSAWLPAAMAAPTPVSSLVHSSTLVTAGVYLMIRLSVFFQGGIFSGVLLYMGMVTMFMAGLAANFESDLKKIIALSTLSQLGVMMVSVSVGYSDLAFFHLITHALFKAMLFLSAGVIIHSSMGIQDLRLMGLMGNLSPFISFMMVLASLALSGFPFLSGFYSKDLILEMLYLLNVNIYIFILLIMATMFTVTYSLRLFYYSFFKFIMSFVNSNYSESAWYLFPIYVMSFMVILFGCLMMWLLFPNPYFMFFSLEVKLLNLVLILLGVFSLLLWFMYKSNYMMMVSYIYFISKMWSVNSITEFIKKFFKFGYLFNRYDQNWMEALSGMGAVKLVEGYEYDRGLSSIKAVLAFMFLLLAYSLF</sequence>
<evidence type="ECO:0000259" key="18">
    <source>
        <dbReference type="Pfam" id="PF00361"/>
    </source>
</evidence>
<evidence type="ECO:0000259" key="19">
    <source>
        <dbReference type="Pfam" id="PF00662"/>
    </source>
</evidence>
<dbReference type="GO" id="GO:0015990">
    <property type="term" value="P:electron transport coupled proton transport"/>
    <property type="evidence" value="ECO:0007669"/>
    <property type="project" value="TreeGrafter"/>
</dbReference>
<feature type="transmembrane region" description="Helical" evidence="17">
    <location>
        <begin position="372"/>
        <end position="394"/>
    </location>
</feature>
<evidence type="ECO:0000256" key="11">
    <source>
        <dbReference type="ARBA" id="ARBA00022989"/>
    </source>
</evidence>
<evidence type="ECO:0000259" key="20">
    <source>
        <dbReference type="Pfam" id="PF06455"/>
    </source>
</evidence>
<keyword evidence="11 17" id="KW-1133">Transmembrane helix</keyword>
<keyword evidence="5 17" id="KW-0813">Transport</keyword>
<feature type="transmembrane region" description="Helical" evidence="17">
    <location>
        <begin position="536"/>
        <end position="555"/>
    </location>
</feature>
<dbReference type="GO" id="GO:0003954">
    <property type="term" value="F:NADH dehydrogenase activity"/>
    <property type="evidence" value="ECO:0007669"/>
    <property type="project" value="TreeGrafter"/>
</dbReference>
<keyword evidence="12 17" id="KW-0520">NAD</keyword>
<feature type="transmembrane region" description="Helical" evidence="17">
    <location>
        <begin position="149"/>
        <end position="169"/>
    </location>
</feature>
<feature type="transmembrane region" description="Helical" evidence="17">
    <location>
        <begin position="450"/>
        <end position="471"/>
    </location>
</feature>
<keyword evidence="8" id="KW-0999">Mitochondrion inner membrane</keyword>
<evidence type="ECO:0000256" key="12">
    <source>
        <dbReference type="ARBA" id="ARBA00023027"/>
    </source>
</evidence>
<gene>
    <name evidence="21" type="primary">ND5</name>
</gene>
<dbReference type="EMBL" id="GQ927176">
    <property type="protein sequence ID" value="ACY35981.1"/>
    <property type="molecule type" value="Genomic_DNA"/>
</dbReference>
<keyword evidence="6" id="KW-0679">Respiratory chain</keyword>
<comment type="subcellular location">
    <subcellularLocation>
        <location evidence="2">Mitochondrion inner membrane</location>
        <topology evidence="2">Multi-pass membrane protein</topology>
    </subcellularLocation>
</comment>
<dbReference type="InterPro" id="IPR010934">
    <property type="entry name" value="NADH_DH_su5_C"/>
</dbReference>
<evidence type="ECO:0000256" key="15">
    <source>
        <dbReference type="ARBA" id="ARBA00023136"/>
    </source>
</evidence>
<evidence type="ECO:0000256" key="16">
    <source>
        <dbReference type="ARBA" id="ARBA00049551"/>
    </source>
</evidence>
<comment type="catalytic activity">
    <reaction evidence="16 17">
        <text>a ubiquinone + NADH + 5 H(+)(in) = a ubiquinol + NAD(+) + 4 H(+)(out)</text>
        <dbReference type="Rhea" id="RHEA:29091"/>
        <dbReference type="Rhea" id="RHEA-COMP:9565"/>
        <dbReference type="Rhea" id="RHEA-COMP:9566"/>
        <dbReference type="ChEBI" id="CHEBI:15378"/>
        <dbReference type="ChEBI" id="CHEBI:16389"/>
        <dbReference type="ChEBI" id="CHEBI:17976"/>
        <dbReference type="ChEBI" id="CHEBI:57540"/>
        <dbReference type="ChEBI" id="CHEBI:57945"/>
        <dbReference type="EC" id="7.1.1.2"/>
    </reaction>
</comment>
<dbReference type="EC" id="7.1.1.2" evidence="3 17"/>
<feature type="transmembrane region" description="Helical" evidence="17">
    <location>
        <begin position="238"/>
        <end position="260"/>
    </location>
</feature>
<organism evidence="21">
    <name type="scientific">Stylochyrus rarior</name>
    <name type="common">Mite</name>
    <dbReference type="NCBI Taxonomy" id="679428"/>
    <lineage>
        <taxon>Eukaryota</taxon>
        <taxon>Metazoa</taxon>
        <taxon>Ecdysozoa</taxon>
        <taxon>Arthropoda</taxon>
        <taxon>Chelicerata</taxon>
        <taxon>Arachnida</taxon>
        <taxon>Acari</taxon>
        <taxon>Parasitiformes</taxon>
        <taxon>Mesostigmata</taxon>
        <taxon>Gamasina</taxon>
        <taxon>Ascoidea</taxon>
        <taxon>Ologamasidae</taxon>
        <taxon>Stylochyrus</taxon>
    </lineage>
</organism>
<dbReference type="Pfam" id="PF00662">
    <property type="entry name" value="Proton_antipo_N"/>
    <property type="match status" value="1"/>
</dbReference>
<dbReference type="RefSeq" id="YP_003288844.1">
    <property type="nucleotide sequence ID" value="NC_013474.2"/>
</dbReference>
<feature type="domain" description="NADH:quinone oxidoreductase/Mrp antiporter transmembrane" evidence="18">
    <location>
        <begin position="104"/>
        <end position="384"/>
    </location>
</feature>
<feature type="transmembrane region" description="Helical" evidence="17">
    <location>
        <begin position="6"/>
        <end position="24"/>
    </location>
</feature>
<keyword evidence="9" id="KW-1278">Translocase</keyword>
<evidence type="ECO:0000256" key="14">
    <source>
        <dbReference type="ARBA" id="ARBA00023128"/>
    </source>
</evidence>
<dbReference type="PRINTS" id="PR01434">
    <property type="entry name" value="NADHDHGNASE5"/>
</dbReference>
<dbReference type="InterPro" id="IPR001750">
    <property type="entry name" value="ND/Mrp_TM"/>
</dbReference>
<comment type="function">
    <text evidence="1">Core subunit of the mitochondrial membrane respiratory chain NADH dehydrogenase (Complex I) that is believed to belong to the minimal assembly required for catalysis. Complex I functions in the transfer of electrons from NADH to the respiratory chain. The immediate electron acceptor for the enzyme is believed to be ubiquinone.</text>
</comment>
<accession>D0UY37</accession>
<evidence type="ECO:0000256" key="4">
    <source>
        <dbReference type="ARBA" id="ARBA00021096"/>
    </source>
</evidence>
<dbReference type="PANTHER" id="PTHR42829">
    <property type="entry name" value="NADH-UBIQUINONE OXIDOREDUCTASE CHAIN 5"/>
    <property type="match status" value="1"/>
</dbReference>